<evidence type="ECO:0000256" key="4">
    <source>
        <dbReference type="ARBA" id="ARBA00005524"/>
    </source>
</evidence>
<proteinExistence type="inferred from homology"/>
<evidence type="ECO:0000259" key="6">
    <source>
        <dbReference type="Pfam" id="PF01676"/>
    </source>
</evidence>
<accession>A0A2H0FJU7</accession>
<comment type="similarity">
    <text evidence="4">Belongs to the BPG-independent phosphoglycerate mutase family. A-PGAM subfamily.</text>
</comment>
<evidence type="ECO:0000313" key="8">
    <source>
        <dbReference type="Proteomes" id="UP000230778"/>
    </source>
</evidence>
<comment type="pathway">
    <text evidence="3">Carbohydrate degradation.</text>
</comment>
<dbReference type="GO" id="GO:0006096">
    <property type="term" value="P:glycolytic process"/>
    <property type="evidence" value="ECO:0007669"/>
    <property type="project" value="UniProtKB-KW"/>
</dbReference>
<evidence type="ECO:0000313" key="7">
    <source>
        <dbReference type="EMBL" id="PIQ06291.1"/>
    </source>
</evidence>
<sequence>KATDNLAEDGNFLGKEEFIEKIDKNIKPLLGLKNTLIAITADHSTCSELKRHCVEPIPILIYGTPPTLLPPASRAPGKNGVQKFSEKACQKGKFGKIKQINLMKKILELKNLYE</sequence>
<dbReference type="Proteomes" id="UP000230778">
    <property type="component" value="Unassembled WGS sequence"/>
</dbReference>
<dbReference type="GO" id="GO:0046872">
    <property type="term" value="F:metal ion binding"/>
    <property type="evidence" value="ECO:0007669"/>
    <property type="project" value="InterPro"/>
</dbReference>
<evidence type="ECO:0000256" key="5">
    <source>
        <dbReference type="ARBA" id="ARBA00023152"/>
    </source>
</evidence>
<keyword evidence="5" id="KW-0324">Glycolysis</keyword>
<dbReference type="PANTHER" id="PTHR31209:SF0">
    <property type="entry name" value="METALLOENZYME DOMAIN-CONTAINING PROTEIN"/>
    <property type="match status" value="1"/>
</dbReference>
<dbReference type="AlphaFoldDB" id="A0A2H0FJU7"/>
<comment type="catalytic activity">
    <reaction evidence="1">
        <text>(2R)-2-phosphoglycerate = (2R)-3-phosphoglycerate</text>
        <dbReference type="Rhea" id="RHEA:15901"/>
        <dbReference type="ChEBI" id="CHEBI:58272"/>
        <dbReference type="ChEBI" id="CHEBI:58289"/>
        <dbReference type="EC" id="5.4.2.12"/>
    </reaction>
</comment>
<dbReference type="EMBL" id="PCUC01000115">
    <property type="protein sequence ID" value="PIQ06291.1"/>
    <property type="molecule type" value="Genomic_DNA"/>
</dbReference>
<dbReference type="PANTHER" id="PTHR31209">
    <property type="entry name" value="COFACTOR-INDEPENDENT PHOSPHOGLYCERATE MUTASE"/>
    <property type="match status" value="1"/>
</dbReference>
<dbReference type="InterPro" id="IPR017850">
    <property type="entry name" value="Alkaline_phosphatase_core_sf"/>
</dbReference>
<dbReference type="InterPro" id="IPR004456">
    <property type="entry name" value="Pglycerate_mutase_ApgM"/>
</dbReference>
<protein>
    <recommendedName>
        <fullName evidence="6">Metalloenzyme domain-containing protein</fullName>
    </recommendedName>
</protein>
<feature type="domain" description="Metalloenzyme" evidence="6">
    <location>
        <begin position="2"/>
        <end position="105"/>
    </location>
</feature>
<evidence type="ECO:0000256" key="1">
    <source>
        <dbReference type="ARBA" id="ARBA00000370"/>
    </source>
</evidence>
<comment type="function">
    <text evidence="2">Catalyzes the interconversion of 2-phosphoglycerate and 3-phosphoglycerate.</text>
</comment>
<dbReference type="SUPFAM" id="SSF53649">
    <property type="entry name" value="Alkaline phosphatase-like"/>
    <property type="match status" value="1"/>
</dbReference>
<gene>
    <name evidence="7" type="ORF">COW72_02115</name>
</gene>
<reference evidence="7 8" key="1">
    <citation type="submission" date="2017-09" db="EMBL/GenBank/DDBJ databases">
        <title>Depth-based differentiation of microbial function through sediment-hosted aquifers and enrichment of novel symbionts in the deep terrestrial subsurface.</title>
        <authorList>
            <person name="Probst A.J."/>
            <person name="Ladd B."/>
            <person name="Jarett J.K."/>
            <person name="Geller-Mcgrath D.E."/>
            <person name="Sieber C.M."/>
            <person name="Emerson J.B."/>
            <person name="Anantharaman K."/>
            <person name="Thomas B.C."/>
            <person name="Malmstrom R."/>
            <person name="Stieglmeier M."/>
            <person name="Klingl A."/>
            <person name="Woyke T."/>
            <person name="Ryan C.M."/>
            <person name="Banfield J.F."/>
        </authorList>
    </citation>
    <scope>NUCLEOTIDE SEQUENCE [LARGE SCALE GENOMIC DNA]</scope>
    <source>
        <strain evidence="7">CG18_big_fil_WC_8_21_14_2_50_37_10</strain>
    </source>
</reference>
<comment type="caution">
    <text evidence="7">The sequence shown here is derived from an EMBL/GenBank/DDBJ whole genome shotgun (WGS) entry which is preliminary data.</text>
</comment>
<evidence type="ECO:0000256" key="2">
    <source>
        <dbReference type="ARBA" id="ARBA00002315"/>
    </source>
</evidence>
<name>A0A2H0FJU7_9BACT</name>
<feature type="non-terminal residue" evidence="7">
    <location>
        <position position="1"/>
    </location>
</feature>
<dbReference type="InterPro" id="IPR006124">
    <property type="entry name" value="Metalloenzyme"/>
</dbReference>
<dbReference type="Gene3D" id="3.40.720.10">
    <property type="entry name" value="Alkaline Phosphatase, subunit A"/>
    <property type="match status" value="1"/>
</dbReference>
<dbReference type="Pfam" id="PF01676">
    <property type="entry name" value="Metalloenzyme"/>
    <property type="match status" value="1"/>
</dbReference>
<organism evidence="7 8">
    <name type="scientific">Candidatus Nealsonbacteria bacterium CG18_big_fil_WC_8_21_14_2_50_37_10</name>
    <dbReference type="NCBI Taxonomy" id="1974717"/>
    <lineage>
        <taxon>Bacteria</taxon>
        <taxon>Candidatus Nealsoniibacteriota</taxon>
    </lineage>
</organism>
<evidence type="ECO:0000256" key="3">
    <source>
        <dbReference type="ARBA" id="ARBA00004921"/>
    </source>
</evidence>
<dbReference type="GO" id="GO:0004619">
    <property type="term" value="F:phosphoglycerate mutase activity"/>
    <property type="evidence" value="ECO:0007669"/>
    <property type="project" value="UniProtKB-EC"/>
</dbReference>